<dbReference type="InParanoid" id="A0A7N5KGC7"/>
<dbReference type="PANTHER" id="PTHR19339">
    <property type="entry name" value="T CELL RECEPTOR ALPHA VARIABLE 39"/>
    <property type="match status" value="1"/>
</dbReference>
<feature type="region of interest" description="Disordered" evidence="9">
    <location>
        <begin position="91"/>
        <end position="113"/>
    </location>
</feature>
<dbReference type="SMART" id="SM00406">
    <property type="entry name" value="IGv"/>
    <property type="match status" value="1"/>
</dbReference>
<feature type="signal peptide" evidence="10">
    <location>
        <begin position="1"/>
        <end position="21"/>
    </location>
</feature>
<keyword evidence="8" id="KW-1279">T cell receptor</keyword>
<dbReference type="PROSITE" id="PS50835">
    <property type="entry name" value="IG_LIKE"/>
    <property type="match status" value="1"/>
</dbReference>
<keyword evidence="8" id="KW-1064">Adaptive immunity</keyword>
<keyword evidence="8" id="KW-0391">Immunity</keyword>
<dbReference type="InterPro" id="IPR051896">
    <property type="entry name" value="TCR_alpha_variable"/>
</dbReference>
<dbReference type="SUPFAM" id="SSF48726">
    <property type="entry name" value="Immunoglobulin"/>
    <property type="match status" value="1"/>
</dbReference>
<protein>
    <recommendedName>
        <fullName evidence="11">Ig-like domain-containing protein</fullName>
    </recommendedName>
</protein>
<keyword evidence="3 10" id="KW-0732">Signal</keyword>
<evidence type="ECO:0000256" key="6">
    <source>
        <dbReference type="ARBA" id="ARBA00023180"/>
    </source>
</evidence>
<dbReference type="Proteomes" id="UP000008912">
    <property type="component" value="Unassembled WGS sequence"/>
</dbReference>
<reference evidence="12" key="3">
    <citation type="submission" date="2025-09" db="UniProtKB">
        <authorList>
            <consortium name="Ensembl"/>
        </authorList>
    </citation>
    <scope>IDENTIFICATION</scope>
</reference>
<reference evidence="12" key="2">
    <citation type="submission" date="2025-08" db="UniProtKB">
        <authorList>
            <consortium name="Ensembl"/>
        </authorList>
    </citation>
    <scope>IDENTIFICATION</scope>
</reference>
<dbReference type="InterPro" id="IPR013106">
    <property type="entry name" value="Ig_V-set"/>
</dbReference>
<dbReference type="InterPro" id="IPR013783">
    <property type="entry name" value="Ig-like_fold"/>
</dbReference>
<organism evidence="12 13">
    <name type="scientific">Ailuropoda melanoleuca</name>
    <name type="common">Giant panda</name>
    <dbReference type="NCBI Taxonomy" id="9646"/>
    <lineage>
        <taxon>Eukaryota</taxon>
        <taxon>Metazoa</taxon>
        <taxon>Chordata</taxon>
        <taxon>Craniata</taxon>
        <taxon>Vertebrata</taxon>
        <taxon>Euteleostomi</taxon>
        <taxon>Mammalia</taxon>
        <taxon>Eutheria</taxon>
        <taxon>Laurasiatheria</taxon>
        <taxon>Carnivora</taxon>
        <taxon>Caniformia</taxon>
        <taxon>Ursidae</taxon>
        <taxon>Ailuropoda</taxon>
    </lineage>
</organism>
<feature type="compositionally biased region" description="Polar residues" evidence="9">
    <location>
        <begin position="91"/>
        <end position="106"/>
    </location>
</feature>
<comment type="subcellular location">
    <subcellularLocation>
        <location evidence="1">Cell membrane</location>
    </subcellularLocation>
</comment>
<evidence type="ECO:0000256" key="4">
    <source>
        <dbReference type="ARBA" id="ARBA00023136"/>
    </source>
</evidence>
<dbReference type="Gene3D" id="2.60.40.10">
    <property type="entry name" value="Immunoglobulins"/>
    <property type="match status" value="1"/>
</dbReference>
<evidence type="ECO:0000256" key="2">
    <source>
        <dbReference type="ARBA" id="ARBA00022475"/>
    </source>
</evidence>
<dbReference type="Pfam" id="PF07686">
    <property type="entry name" value="V-set"/>
    <property type="match status" value="1"/>
</dbReference>
<evidence type="ECO:0000313" key="12">
    <source>
        <dbReference type="Ensembl" id="ENSAMEP00000039838.1"/>
    </source>
</evidence>
<dbReference type="PANTHER" id="PTHR19339:SF12">
    <property type="entry name" value="IG-LIKE DOMAIN-CONTAINING PROTEIN"/>
    <property type="match status" value="1"/>
</dbReference>
<evidence type="ECO:0000259" key="11">
    <source>
        <dbReference type="PROSITE" id="PS50835"/>
    </source>
</evidence>
<evidence type="ECO:0000313" key="13">
    <source>
        <dbReference type="Proteomes" id="UP000008912"/>
    </source>
</evidence>
<dbReference type="InterPro" id="IPR007110">
    <property type="entry name" value="Ig-like_dom"/>
</dbReference>
<keyword evidence="2" id="KW-1003">Cell membrane</keyword>
<dbReference type="GeneTree" id="ENSGT00940000162840"/>
<keyword evidence="6" id="KW-0325">Glycoprotein</keyword>
<evidence type="ECO:0000256" key="5">
    <source>
        <dbReference type="ARBA" id="ARBA00023157"/>
    </source>
</evidence>
<accession>A0A7N5KGC7</accession>
<reference evidence="12 13" key="1">
    <citation type="journal article" date="2010" name="Nature">
        <title>The sequence and de novo assembly of the giant panda genome.</title>
        <authorList>
            <person name="Li R."/>
            <person name="Fan W."/>
            <person name="Tian G."/>
            <person name="Zhu H."/>
            <person name="He L."/>
            <person name="Cai J."/>
            <person name="Huang Q."/>
            <person name="Cai Q."/>
            <person name="Li B."/>
            <person name="Bai Y."/>
            <person name="Zhang Z."/>
            <person name="Zhang Y."/>
            <person name="Wang W."/>
            <person name="Li J."/>
            <person name="Wei F."/>
            <person name="Li H."/>
            <person name="Jian M."/>
            <person name="Li J."/>
            <person name="Zhang Z."/>
            <person name="Nielsen R."/>
            <person name="Li D."/>
            <person name="Gu W."/>
            <person name="Yang Z."/>
            <person name="Xuan Z."/>
            <person name="Ryder O.A."/>
            <person name="Leung F.C."/>
            <person name="Zhou Y."/>
            <person name="Cao J."/>
            <person name="Sun X."/>
            <person name="Fu Y."/>
            <person name="Fang X."/>
            <person name="Guo X."/>
            <person name="Wang B."/>
            <person name="Hou R."/>
            <person name="Shen F."/>
            <person name="Mu B."/>
            <person name="Ni P."/>
            <person name="Lin R."/>
            <person name="Qian W."/>
            <person name="Wang G."/>
            <person name="Yu C."/>
            <person name="Nie W."/>
            <person name="Wang J."/>
            <person name="Wu Z."/>
            <person name="Liang H."/>
            <person name="Min J."/>
            <person name="Wu Q."/>
            <person name="Cheng S."/>
            <person name="Ruan J."/>
            <person name="Wang M."/>
            <person name="Shi Z."/>
            <person name="Wen M."/>
            <person name="Liu B."/>
            <person name="Ren X."/>
            <person name="Zheng H."/>
            <person name="Dong D."/>
            <person name="Cook K."/>
            <person name="Shan G."/>
            <person name="Zhang H."/>
            <person name="Kosiol C."/>
            <person name="Xie X."/>
            <person name="Lu Z."/>
            <person name="Zheng H."/>
            <person name="Li Y."/>
            <person name="Steiner C.C."/>
            <person name="Lam T.T."/>
            <person name="Lin S."/>
            <person name="Zhang Q."/>
            <person name="Li G."/>
            <person name="Tian J."/>
            <person name="Gong T."/>
            <person name="Liu H."/>
            <person name="Zhang D."/>
            <person name="Fang L."/>
            <person name="Ye C."/>
            <person name="Zhang J."/>
            <person name="Hu W."/>
            <person name="Xu A."/>
            <person name="Ren Y."/>
            <person name="Zhang G."/>
            <person name="Bruford M.W."/>
            <person name="Li Q."/>
            <person name="Ma L."/>
            <person name="Guo Y."/>
            <person name="An N."/>
            <person name="Hu Y."/>
            <person name="Zheng Y."/>
            <person name="Shi Y."/>
            <person name="Li Z."/>
            <person name="Liu Q."/>
            <person name="Chen Y."/>
            <person name="Zhao J."/>
            <person name="Qu N."/>
            <person name="Zhao S."/>
            <person name="Tian F."/>
            <person name="Wang X."/>
            <person name="Wang H."/>
            <person name="Xu L."/>
            <person name="Liu X."/>
            <person name="Vinar T."/>
            <person name="Wang Y."/>
            <person name="Lam T.W."/>
            <person name="Yiu S.M."/>
            <person name="Liu S."/>
            <person name="Zhang H."/>
            <person name="Li D."/>
            <person name="Huang Y."/>
            <person name="Wang X."/>
            <person name="Yang G."/>
            <person name="Jiang Z."/>
            <person name="Wang J."/>
            <person name="Qin N."/>
            <person name="Li L."/>
            <person name="Li J."/>
            <person name="Bolund L."/>
            <person name="Kristiansen K."/>
            <person name="Wong G.K."/>
            <person name="Olson M."/>
            <person name="Zhang X."/>
            <person name="Li S."/>
            <person name="Yang H."/>
            <person name="Wang J."/>
            <person name="Wang J."/>
        </authorList>
    </citation>
    <scope>NUCLEOTIDE SEQUENCE [LARGE SCALE GENOMIC DNA]</scope>
</reference>
<proteinExistence type="predicted"/>
<evidence type="ECO:0000256" key="9">
    <source>
        <dbReference type="SAM" id="MobiDB-lite"/>
    </source>
</evidence>
<keyword evidence="5" id="KW-1015">Disulfide bond</keyword>
<dbReference type="AlphaFoldDB" id="A0A7N5KGC7"/>
<feature type="domain" description="Ig-like" evidence="11">
    <location>
        <begin position="22"/>
        <end position="113"/>
    </location>
</feature>
<feature type="chain" id="PRO_5031461083" description="Ig-like domain-containing protein" evidence="10">
    <location>
        <begin position="22"/>
        <end position="113"/>
    </location>
</feature>
<dbReference type="InterPro" id="IPR036179">
    <property type="entry name" value="Ig-like_dom_sf"/>
</dbReference>
<evidence type="ECO:0000256" key="3">
    <source>
        <dbReference type="ARBA" id="ARBA00022729"/>
    </source>
</evidence>
<keyword evidence="4" id="KW-0472">Membrane</keyword>
<sequence length="113" mass="12655">MDTLLRVLIGILELQAAWVSSQELQQGPQSLVIHEGEDFTINCSSSQPVYALHWFRQKNSEGLILMILWKNGEEKSHEEITATLDEKKQQSSLRITASQPSHSGTYLCSADAL</sequence>
<evidence type="ECO:0000256" key="1">
    <source>
        <dbReference type="ARBA" id="ARBA00004236"/>
    </source>
</evidence>
<dbReference type="GO" id="GO:0042101">
    <property type="term" value="C:T cell receptor complex"/>
    <property type="evidence" value="ECO:0007669"/>
    <property type="project" value="UniProtKB-KW"/>
</dbReference>
<keyword evidence="13" id="KW-1185">Reference proteome</keyword>
<dbReference type="Ensembl" id="ENSAMET00000031448.1">
    <property type="protein sequence ID" value="ENSAMEP00000039838.1"/>
    <property type="gene ID" value="ENSAMEG00000030471.1"/>
</dbReference>
<evidence type="ECO:0000256" key="7">
    <source>
        <dbReference type="ARBA" id="ARBA00038651"/>
    </source>
</evidence>
<name>A0A7N5KGC7_AILME</name>
<evidence type="ECO:0000256" key="8">
    <source>
        <dbReference type="ARBA" id="ARBA00043266"/>
    </source>
</evidence>
<comment type="subunit">
    <text evidence="7">Alpha-beta TR is a heterodimer composed of an alpha and beta chain; disulfide-linked. The alpha-beta TR is associated with the transmembrane signaling CD3 coreceptor proteins to form the TR-CD3 (TcR or TCR). The assembly of alpha-beta TR heterodimers with CD3 occurs in the endoplasmic reticulum where a single alpha-beta TR heterodimer associates with one CD3D-CD3E heterodimer, one CD3G-CD3E heterodimer and one CD247 homodimer forming a stable octameric structure. CD3D-CD3E and CD3G-CD3E heterodimers preferentially associate with TR alpha and TR beta chains, respectively. The association of the CD247 homodimer is the last step of TcR assembly in the endoplasmic reticulum and is required for transport to the cell surface.</text>
</comment>
<evidence type="ECO:0000256" key="10">
    <source>
        <dbReference type="SAM" id="SignalP"/>
    </source>
</evidence>